<reference evidence="4 5" key="1">
    <citation type="submission" date="2018-03" db="EMBL/GenBank/DDBJ databases">
        <title>Draft Genome Sequences of the Obligatory Marine Myxobacteria Enhygromyxa salina SWB005.</title>
        <authorList>
            <person name="Poehlein A."/>
            <person name="Moghaddam J.A."/>
            <person name="Harms H."/>
            <person name="Alanjari M."/>
            <person name="Koenig G.M."/>
            <person name="Daniel R."/>
            <person name="Schaeberle T.F."/>
        </authorList>
    </citation>
    <scope>NUCLEOTIDE SEQUENCE [LARGE SCALE GENOMIC DNA]</scope>
    <source>
        <strain evidence="4 5">SWB005</strain>
    </source>
</reference>
<feature type="domain" description="3-octaprenyl-4-hydroxybenzoate carboxy-lyase-like N-terminal" evidence="2">
    <location>
        <begin position="24"/>
        <end position="96"/>
    </location>
</feature>
<dbReference type="InterPro" id="IPR002830">
    <property type="entry name" value="UbiD"/>
</dbReference>
<dbReference type="SUPFAM" id="SSF50475">
    <property type="entry name" value="FMN-binding split barrel"/>
    <property type="match status" value="1"/>
</dbReference>
<dbReference type="InterPro" id="IPR049381">
    <property type="entry name" value="UbiD-like_C"/>
</dbReference>
<dbReference type="Proteomes" id="UP000237968">
    <property type="component" value="Unassembled WGS sequence"/>
</dbReference>
<dbReference type="PANTHER" id="PTHR30108">
    <property type="entry name" value="3-OCTAPRENYL-4-HYDROXYBENZOATE CARBOXY-LYASE-RELATED"/>
    <property type="match status" value="1"/>
</dbReference>
<dbReference type="Gene3D" id="3.40.1670.10">
    <property type="entry name" value="UbiD C-terminal domain-like"/>
    <property type="match status" value="1"/>
</dbReference>
<dbReference type="EC" id="4.1.1.61" evidence="4"/>
<feature type="domain" description="3-octaprenyl-4-hydroxybenzoate carboxy-lyase-like C-terminal" evidence="3">
    <location>
        <begin position="336"/>
        <end position="470"/>
    </location>
</feature>
<keyword evidence="5" id="KW-1185">Reference proteome</keyword>
<dbReference type="GO" id="GO:0018799">
    <property type="term" value="F:4-hydroxybenzoate decarboxylase activity"/>
    <property type="evidence" value="ECO:0007669"/>
    <property type="project" value="UniProtKB-EC"/>
</dbReference>
<dbReference type="Pfam" id="PF20695">
    <property type="entry name" value="UbiD_N"/>
    <property type="match status" value="1"/>
</dbReference>
<accession>A0A2S9XHF8</accession>
<dbReference type="InterPro" id="IPR049383">
    <property type="entry name" value="UbiD-like_N"/>
</dbReference>
<dbReference type="PANTHER" id="PTHR30108:SF7">
    <property type="entry name" value="3-POLYPRENYL-4-HYDROXYBENZOATE DECARBOXYLASE"/>
    <property type="match status" value="1"/>
</dbReference>
<feature type="domain" description="3-octaprenyl-4-hydroxybenzoate carboxy-lyase-like Rift-related" evidence="1">
    <location>
        <begin position="137"/>
        <end position="330"/>
    </location>
</feature>
<organism evidence="4 5">
    <name type="scientific">Enhygromyxa salina</name>
    <dbReference type="NCBI Taxonomy" id="215803"/>
    <lineage>
        <taxon>Bacteria</taxon>
        <taxon>Pseudomonadati</taxon>
        <taxon>Myxococcota</taxon>
        <taxon>Polyangia</taxon>
        <taxon>Nannocystales</taxon>
        <taxon>Nannocystaceae</taxon>
        <taxon>Enhygromyxa</taxon>
    </lineage>
</organism>
<comment type="caution">
    <text evidence="4">The sequence shown here is derived from an EMBL/GenBank/DDBJ whole genome shotgun (WGS) entry which is preliminary data.</text>
</comment>
<dbReference type="GO" id="GO:0005737">
    <property type="term" value="C:cytoplasm"/>
    <property type="evidence" value="ECO:0007669"/>
    <property type="project" value="TreeGrafter"/>
</dbReference>
<dbReference type="Pfam" id="PF20696">
    <property type="entry name" value="UbiD_C"/>
    <property type="match status" value="1"/>
</dbReference>
<dbReference type="SUPFAM" id="SSF143968">
    <property type="entry name" value="UbiD C-terminal domain-like"/>
    <property type="match status" value="2"/>
</dbReference>
<keyword evidence="4" id="KW-0456">Lyase</keyword>
<gene>
    <name evidence="4" type="ORF">ENSA5_50140</name>
</gene>
<dbReference type="AlphaFoldDB" id="A0A2S9XHF8"/>
<dbReference type="EMBL" id="PVNK01000216">
    <property type="protein sequence ID" value="PRP92295.1"/>
    <property type="molecule type" value="Genomic_DNA"/>
</dbReference>
<proteinExistence type="predicted"/>
<evidence type="ECO:0000259" key="3">
    <source>
        <dbReference type="Pfam" id="PF20696"/>
    </source>
</evidence>
<protein>
    <submittedName>
        <fullName evidence="4">4-hydroxybenzoate decarboxylase subunit C</fullName>
        <ecNumber evidence="4">4.1.1.61</ecNumber>
    </submittedName>
</protein>
<evidence type="ECO:0000313" key="5">
    <source>
        <dbReference type="Proteomes" id="UP000237968"/>
    </source>
</evidence>
<dbReference type="InterPro" id="IPR048304">
    <property type="entry name" value="UbiD_Rift_dom"/>
</dbReference>
<dbReference type="Pfam" id="PF01977">
    <property type="entry name" value="UbiD"/>
    <property type="match status" value="1"/>
</dbReference>
<name>A0A2S9XHF8_9BACT</name>
<sequence>MRAPSTCYEHPALGYRSLRECVVDLERHGQLVRVAQPLDPKLVIPEIQRRLYAAQGPAVLFERVEGSPFPALTNLFGTLERCRFLFRDSLALVEAAIAAKADPSAVLRAPWKFRRLPFAGLRSLPRTRFVRAPVLAARTTLDQLPQIVSWPDDGGAFITLPQVYSEDPNDPRPLRSNLGMYRVQISGNDYAHDEVGLHYQIHRGIGVHHSAAAERGEPLKVSVFVGGPPAHTLAAVMPLPEGLSELVFAGMLARRRVRLREHEGFRVAADADFCIVGTIEPTGPGATKPEGPFGDHLGYYSLRHDFPVMRVHAVWHRERAIWPLTVVGRPPQEDTSFGKLIHELTGPMVPVSIPGLHAMHAVDAAGVHPLLLAIGSERYVPYRPDRPQELLTIANAILGFNQASLAKYLLIAAANDDPSLNAEDEAAFLAHVLRRVDWTRDLHFQTKTTIDTLDYSGAGLNAGSKLVIAARGAPIRELGRERPQLSLPPEFDAVELALPGVLAIAGPAFAAAEAGYASAEQLAAALEHQRDRLREVALIVLVDDAEFTARTLNNFLWVTFTRSNPSHDVHGVGAFVEHKHWGCAGPLIIDARIKPWHAPPLVEDAEVSAKVDALARPGGPLHGLI</sequence>
<evidence type="ECO:0000313" key="4">
    <source>
        <dbReference type="EMBL" id="PRP92295.1"/>
    </source>
</evidence>
<evidence type="ECO:0000259" key="1">
    <source>
        <dbReference type="Pfam" id="PF01977"/>
    </source>
</evidence>
<evidence type="ECO:0000259" key="2">
    <source>
        <dbReference type="Pfam" id="PF20695"/>
    </source>
</evidence>